<evidence type="ECO:0000313" key="2">
    <source>
        <dbReference type="Proteomes" id="UP000192927"/>
    </source>
</evidence>
<evidence type="ECO:0000313" key="1">
    <source>
        <dbReference type="EMBL" id="SLM34247.1"/>
    </source>
</evidence>
<name>A0A1W5CTR9_9LECA</name>
<proteinExistence type="predicted"/>
<organism evidence="1 2">
    <name type="scientific">Lasallia pustulata</name>
    <dbReference type="NCBI Taxonomy" id="136370"/>
    <lineage>
        <taxon>Eukaryota</taxon>
        <taxon>Fungi</taxon>
        <taxon>Dikarya</taxon>
        <taxon>Ascomycota</taxon>
        <taxon>Pezizomycotina</taxon>
        <taxon>Lecanoromycetes</taxon>
        <taxon>OSLEUM clade</taxon>
        <taxon>Umbilicariomycetidae</taxon>
        <taxon>Umbilicariales</taxon>
        <taxon>Umbilicariaceae</taxon>
        <taxon>Lasallia</taxon>
    </lineage>
</organism>
<protein>
    <submittedName>
        <fullName evidence="1">Uncharacterized protein</fullName>
    </submittedName>
</protein>
<reference evidence="2" key="1">
    <citation type="submission" date="2017-03" db="EMBL/GenBank/DDBJ databases">
        <authorList>
            <person name="Sharma R."/>
            <person name="Thines M."/>
        </authorList>
    </citation>
    <scope>NUCLEOTIDE SEQUENCE [LARGE SCALE GENOMIC DNA]</scope>
</reference>
<keyword evidence="2" id="KW-1185">Reference proteome</keyword>
<dbReference type="EMBL" id="FWEW01000265">
    <property type="protein sequence ID" value="SLM34247.1"/>
    <property type="molecule type" value="Genomic_DNA"/>
</dbReference>
<dbReference type="Proteomes" id="UP000192927">
    <property type="component" value="Unassembled WGS sequence"/>
</dbReference>
<accession>A0A1W5CTR9</accession>
<sequence length="106" mass="11737">MALELENTEFMNTSENLTTSIFTIAVDQARLHHQELLDQSTYHTITQSIPPEAENFMISSRYTSKEFHGIILDMGAANTSTAGYGQAKAYMKEFNTIMDTSAAGHG</sequence>
<dbReference type="AlphaFoldDB" id="A0A1W5CTR9"/>